<dbReference type="Proteomes" id="UP001157091">
    <property type="component" value="Unassembled WGS sequence"/>
</dbReference>
<dbReference type="EMBL" id="BSUK01000001">
    <property type="protein sequence ID" value="GMA23118.1"/>
    <property type="molecule type" value="Genomic_DNA"/>
</dbReference>
<feature type="region of interest" description="Disordered" evidence="1">
    <location>
        <begin position="1"/>
        <end position="21"/>
    </location>
</feature>
<evidence type="ECO:0000313" key="2">
    <source>
        <dbReference type="EMBL" id="GMA23118.1"/>
    </source>
</evidence>
<accession>A0ABQ6HZ15</accession>
<name>A0ABQ6HZ15_9MICO</name>
<evidence type="ECO:0000256" key="1">
    <source>
        <dbReference type="SAM" id="MobiDB-lite"/>
    </source>
</evidence>
<comment type="caution">
    <text evidence="2">The sequence shown here is derived from an EMBL/GenBank/DDBJ whole genome shotgun (WGS) entry which is preliminary data.</text>
</comment>
<organism evidence="2 3">
    <name type="scientific">Luteimicrobium album</name>
    <dbReference type="NCBI Taxonomy" id="1054550"/>
    <lineage>
        <taxon>Bacteria</taxon>
        <taxon>Bacillati</taxon>
        <taxon>Actinomycetota</taxon>
        <taxon>Actinomycetes</taxon>
        <taxon>Micrococcales</taxon>
        <taxon>Luteimicrobium</taxon>
    </lineage>
</organism>
<keyword evidence="3" id="KW-1185">Reference proteome</keyword>
<evidence type="ECO:0000313" key="3">
    <source>
        <dbReference type="Proteomes" id="UP001157091"/>
    </source>
</evidence>
<reference evidence="3" key="1">
    <citation type="journal article" date="2019" name="Int. J. Syst. Evol. Microbiol.">
        <title>The Global Catalogue of Microorganisms (GCM) 10K type strain sequencing project: providing services to taxonomists for standard genome sequencing and annotation.</title>
        <authorList>
            <consortium name="The Broad Institute Genomics Platform"/>
            <consortium name="The Broad Institute Genome Sequencing Center for Infectious Disease"/>
            <person name="Wu L."/>
            <person name="Ma J."/>
        </authorList>
    </citation>
    <scope>NUCLEOTIDE SEQUENCE [LARGE SCALE GENOMIC DNA]</scope>
    <source>
        <strain evidence="3">NBRC 106348</strain>
    </source>
</reference>
<sequence>MVHRSDQEVARSHRDVSNTEVEERLGGVPFLAVVEEHRDAVEMFGERGVERRLEQVLDREFLRKVGTGGFARPGRIVEVDLSWLIPIEGVVGV</sequence>
<protein>
    <submittedName>
        <fullName evidence="2">Uncharacterized protein</fullName>
    </submittedName>
</protein>
<gene>
    <name evidence="2" type="ORF">GCM10025864_08770</name>
</gene>
<proteinExistence type="predicted"/>